<dbReference type="HAMAP" id="MF_01161">
    <property type="entry name" value="tRNA_Ile_lys_synt"/>
    <property type="match status" value="1"/>
</dbReference>
<evidence type="ECO:0000256" key="1">
    <source>
        <dbReference type="ARBA" id="ARBA00022490"/>
    </source>
</evidence>
<dbReference type="eggNOG" id="COG0037">
    <property type="taxonomic scope" value="Bacteria"/>
</dbReference>
<dbReference type="PANTHER" id="PTHR43033">
    <property type="entry name" value="TRNA(ILE)-LYSIDINE SYNTHASE-RELATED"/>
    <property type="match status" value="1"/>
</dbReference>
<dbReference type="OrthoDB" id="9807403at2"/>
<dbReference type="InterPro" id="IPR014729">
    <property type="entry name" value="Rossmann-like_a/b/a_fold"/>
</dbReference>
<feature type="domain" description="tRNA(Ile)-lysidine synthase substrate-binding" evidence="9">
    <location>
        <begin position="283"/>
        <end position="324"/>
    </location>
</feature>
<comment type="subcellular location">
    <subcellularLocation>
        <location evidence="7">Cytoplasm</location>
    </subcellularLocation>
</comment>
<name>A0A077DDD7_9BURK</name>
<dbReference type="STRING" id="1072685.IX83_05570"/>
<dbReference type="AlphaFoldDB" id="A0A077DDD7"/>
<dbReference type="Pfam" id="PF01171">
    <property type="entry name" value="ATP_bind_3"/>
    <property type="match status" value="1"/>
</dbReference>
<comment type="catalytic activity">
    <reaction evidence="6 7">
        <text>cytidine(34) in tRNA(Ile2) + L-lysine + ATP = lysidine(34) in tRNA(Ile2) + AMP + diphosphate + H(+)</text>
        <dbReference type="Rhea" id="RHEA:43744"/>
        <dbReference type="Rhea" id="RHEA-COMP:10625"/>
        <dbReference type="Rhea" id="RHEA-COMP:10670"/>
        <dbReference type="ChEBI" id="CHEBI:15378"/>
        <dbReference type="ChEBI" id="CHEBI:30616"/>
        <dbReference type="ChEBI" id="CHEBI:32551"/>
        <dbReference type="ChEBI" id="CHEBI:33019"/>
        <dbReference type="ChEBI" id="CHEBI:82748"/>
        <dbReference type="ChEBI" id="CHEBI:83665"/>
        <dbReference type="ChEBI" id="CHEBI:456215"/>
        <dbReference type="EC" id="6.3.4.19"/>
    </reaction>
</comment>
<keyword evidence="1 7" id="KW-0963">Cytoplasm</keyword>
<dbReference type="CDD" id="cd01992">
    <property type="entry name" value="TilS_N"/>
    <property type="match status" value="1"/>
</dbReference>
<accession>A0A077DDD7</accession>
<protein>
    <recommendedName>
        <fullName evidence="7">tRNA(Ile)-lysidine synthase</fullName>
        <ecNumber evidence="7">6.3.4.19</ecNumber>
    </recommendedName>
    <alternativeName>
        <fullName evidence="7">tRNA(Ile)-2-lysyl-cytidine synthase</fullName>
    </alternativeName>
    <alternativeName>
        <fullName evidence="7">tRNA(Ile)-lysidine synthetase</fullName>
    </alternativeName>
</protein>
<gene>
    <name evidence="7" type="primary">tilS</name>
    <name evidence="10" type="ORF">IX83_05570</name>
</gene>
<feature type="binding site" evidence="7">
    <location>
        <begin position="25"/>
        <end position="30"/>
    </location>
    <ligand>
        <name>ATP</name>
        <dbReference type="ChEBI" id="CHEBI:30616"/>
    </ligand>
</feature>
<dbReference type="Pfam" id="PF09179">
    <property type="entry name" value="TilS"/>
    <property type="match status" value="1"/>
</dbReference>
<keyword evidence="3 7" id="KW-0819">tRNA processing</keyword>
<evidence type="ECO:0000256" key="2">
    <source>
        <dbReference type="ARBA" id="ARBA00022598"/>
    </source>
</evidence>
<dbReference type="InterPro" id="IPR015262">
    <property type="entry name" value="tRNA_Ile_lys_synt_subst-bd"/>
</dbReference>
<evidence type="ECO:0000313" key="11">
    <source>
        <dbReference type="Proteomes" id="UP000028945"/>
    </source>
</evidence>
<comment type="function">
    <text evidence="7">Ligates lysine onto the cytidine present at position 34 of the AUA codon-specific tRNA(Ile) that contains the anticodon CAU, in an ATP-dependent manner. Cytidine is converted to lysidine, thus changing the amino acid specificity of the tRNA from methionine to isoleucine.</text>
</comment>
<dbReference type="InterPro" id="IPR012795">
    <property type="entry name" value="tRNA_Ile_lys_synt_N"/>
</dbReference>
<keyword evidence="11" id="KW-1185">Reference proteome</keyword>
<dbReference type="RefSeq" id="WP_038500004.1">
    <property type="nucleotide sequence ID" value="NZ_AFWK01000064.1"/>
</dbReference>
<evidence type="ECO:0000256" key="5">
    <source>
        <dbReference type="ARBA" id="ARBA00022840"/>
    </source>
</evidence>
<organism evidence="10 11">
    <name type="scientific">Basilea psittacipulmonis DSM 24701</name>
    <dbReference type="NCBI Taxonomy" id="1072685"/>
    <lineage>
        <taxon>Bacteria</taxon>
        <taxon>Pseudomonadati</taxon>
        <taxon>Pseudomonadota</taxon>
        <taxon>Betaproteobacteria</taxon>
        <taxon>Burkholderiales</taxon>
        <taxon>Alcaligenaceae</taxon>
        <taxon>Basilea</taxon>
    </lineage>
</organism>
<dbReference type="EC" id="6.3.4.19" evidence="7"/>
<keyword evidence="4 7" id="KW-0547">Nucleotide-binding</keyword>
<dbReference type="Proteomes" id="UP000028945">
    <property type="component" value="Chromosome"/>
</dbReference>
<dbReference type="NCBIfam" id="TIGR02432">
    <property type="entry name" value="lysidine_TilS_N"/>
    <property type="match status" value="1"/>
</dbReference>
<dbReference type="SUPFAM" id="SSF82829">
    <property type="entry name" value="MesJ substrate recognition domain-like"/>
    <property type="match status" value="1"/>
</dbReference>
<keyword evidence="2 7" id="KW-0436">Ligase</keyword>
<dbReference type="KEGG" id="bpsi:IX83_05570"/>
<dbReference type="SUPFAM" id="SSF52402">
    <property type="entry name" value="Adenine nucleotide alpha hydrolases-like"/>
    <property type="match status" value="1"/>
</dbReference>
<proteinExistence type="inferred from homology"/>
<dbReference type="GO" id="GO:0032267">
    <property type="term" value="F:tRNA(Ile)-lysidine synthase activity"/>
    <property type="evidence" value="ECO:0007669"/>
    <property type="project" value="UniProtKB-EC"/>
</dbReference>
<sequence>MPTFSGEKQLIAHLGASSKWAIAFSGGADSFVLLVELEKIIRTHFANKIELLVVHVHHGLLEQADEWAQRCRLLCQQLNLPLVVKYVTVDNVGKGIEAAARKARYQAFSDIANEYDIHHFMTAHHLQDQAETLLFRMLRGTGVAGLQAMSETTSYEHYQLHRPFLMVNKKEIVERADKWSKALNWAYIQDPSNHDTHYARGVLREHIIPVLNQNWPMWQENLLRLSDIMKQEQHLLEELAESDYRYVAGLCDDTTKCCSDEVGELPDGAGLRGDTSLILSKPLNIASLRQLSPERQMNLLRFYLQKNGYKAPTQARLLEWIKQINQVHQMGTDRAARLSQEDVTLVLKDRKLRFSTSQ</sequence>
<feature type="domain" description="tRNA(Ile)-lysidine/2-thiocytidine synthase N-terminal" evidence="8">
    <location>
        <begin position="20"/>
        <end position="205"/>
    </location>
</feature>
<comment type="domain">
    <text evidence="7">The N-terminal region contains the highly conserved SGGXDS motif, predicted to be a P-loop motif involved in ATP binding.</text>
</comment>
<dbReference type="Gene3D" id="3.40.50.620">
    <property type="entry name" value="HUPs"/>
    <property type="match status" value="1"/>
</dbReference>
<reference evidence="10 11" key="1">
    <citation type="journal article" date="2014" name="BMC Genomics">
        <title>A genomic perspective on a new bacterial genus and species from the Alcaligenaceae family, Basilea psittacipulmonis.</title>
        <authorList>
            <person name="Whiteson K.L."/>
            <person name="Hernandez D."/>
            <person name="Lazarevic V."/>
            <person name="Gaia N."/>
            <person name="Farinelli L."/>
            <person name="Francois P."/>
            <person name="Pilo P."/>
            <person name="Frey J."/>
            <person name="Schrenzel J."/>
        </authorList>
    </citation>
    <scope>NUCLEOTIDE SEQUENCE [LARGE SCALE GENOMIC DNA]</scope>
    <source>
        <strain evidence="10 11">DSM 24701</strain>
    </source>
</reference>
<dbReference type="EMBL" id="CP009238">
    <property type="protein sequence ID" value="AIL32855.1"/>
    <property type="molecule type" value="Genomic_DNA"/>
</dbReference>
<dbReference type="GO" id="GO:0005737">
    <property type="term" value="C:cytoplasm"/>
    <property type="evidence" value="ECO:0007669"/>
    <property type="project" value="UniProtKB-SubCell"/>
</dbReference>
<evidence type="ECO:0000256" key="6">
    <source>
        <dbReference type="ARBA" id="ARBA00048539"/>
    </source>
</evidence>
<evidence type="ECO:0000256" key="4">
    <source>
        <dbReference type="ARBA" id="ARBA00022741"/>
    </source>
</evidence>
<dbReference type="HOGENOM" id="CLU_018869_2_1_4"/>
<dbReference type="GO" id="GO:0006400">
    <property type="term" value="P:tRNA modification"/>
    <property type="evidence" value="ECO:0007669"/>
    <property type="project" value="UniProtKB-UniRule"/>
</dbReference>
<dbReference type="GO" id="GO:0005524">
    <property type="term" value="F:ATP binding"/>
    <property type="evidence" value="ECO:0007669"/>
    <property type="project" value="UniProtKB-UniRule"/>
</dbReference>
<dbReference type="InterPro" id="IPR011063">
    <property type="entry name" value="TilS/TtcA_N"/>
</dbReference>
<evidence type="ECO:0000259" key="9">
    <source>
        <dbReference type="Pfam" id="PF09179"/>
    </source>
</evidence>
<dbReference type="InterPro" id="IPR012094">
    <property type="entry name" value="tRNA_Ile_lys_synt"/>
</dbReference>
<comment type="similarity">
    <text evidence="7">Belongs to the tRNA(Ile)-lysidine synthase family.</text>
</comment>
<evidence type="ECO:0000256" key="7">
    <source>
        <dbReference type="HAMAP-Rule" id="MF_01161"/>
    </source>
</evidence>
<keyword evidence="5 7" id="KW-0067">ATP-binding</keyword>
<evidence type="ECO:0000256" key="3">
    <source>
        <dbReference type="ARBA" id="ARBA00022694"/>
    </source>
</evidence>
<dbReference type="PANTHER" id="PTHR43033:SF1">
    <property type="entry name" value="TRNA(ILE)-LYSIDINE SYNTHASE-RELATED"/>
    <property type="match status" value="1"/>
</dbReference>
<evidence type="ECO:0000313" key="10">
    <source>
        <dbReference type="EMBL" id="AIL32855.1"/>
    </source>
</evidence>
<evidence type="ECO:0000259" key="8">
    <source>
        <dbReference type="Pfam" id="PF01171"/>
    </source>
</evidence>
<dbReference type="Gene3D" id="1.20.59.20">
    <property type="match status" value="1"/>
</dbReference>